<organism evidence="2 3">
    <name type="scientific">Dillenia turbinata</name>
    <dbReference type="NCBI Taxonomy" id="194707"/>
    <lineage>
        <taxon>Eukaryota</taxon>
        <taxon>Viridiplantae</taxon>
        <taxon>Streptophyta</taxon>
        <taxon>Embryophyta</taxon>
        <taxon>Tracheophyta</taxon>
        <taxon>Spermatophyta</taxon>
        <taxon>Magnoliopsida</taxon>
        <taxon>eudicotyledons</taxon>
        <taxon>Gunneridae</taxon>
        <taxon>Pentapetalae</taxon>
        <taxon>Dilleniales</taxon>
        <taxon>Dilleniaceae</taxon>
        <taxon>Dillenia</taxon>
    </lineage>
</organism>
<feature type="compositionally biased region" description="Polar residues" evidence="1">
    <location>
        <begin position="56"/>
        <end position="69"/>
    </location>
</feature>
<dbReference type="AlphaFoldDB" id="A0AAN8VVW6"/>
<protein>
    <submittedName>
        <fullName evidence="2">Uncharacterized protein</fullName>
    </submittedName>
</protein>
<name>A0AAN8VVW6_9MAGN</name>
<dbReference type="Proteomes" id="UP001370490">
    <property type="component" value="Unassembled WGS sequence"/>
</dbReference>
<reference evidence="2 3" key="1">
    <citation type="submission" date="2023-12" db="EMBL/GenBank/DDBJ databases">
        <title>A high-quality genome assembly for Dillenia turbinata (Dilleniales).</title>
        <authorList>
            <person name="Chanderbali A."/>
        </authorList>
    </citation>
    <scope>NUCLEOTIDE SEQUENCE [LARGE SCALE GENOMIC DNA]</scope>
    <source>
        <strain evidence="2">LSX21</strain>
        <tissue evidence="2">Leaf</tissue>
    </source>
</reference>
<sequence length="69" mass="7333">MEVSEAPIRQDDASQIIKSQHSVSISMSSSPVGAFLQIPKRVLSGDKNETIPANEASYTSAQSETASSH</sequence>
<evidence type="ECO:0000313" key="2">
    <source>
        <dbReference type="EMBL" id="KAK6936761.1"/>
    </source>
</evidence>
<feature type="region of interest" description="Disordered" evidence="1">
    <location>
        <begin position="46"/>
        <end position="69"/>
    </location>
</feature>
<keyword evidence="3" id="KW-1185">Reference proteome</keyword>
<feature type="region of interest" description="Disordered" evidence="1">
    <location>
        <begin position="1"/>
        <end position="22"/>
    </location>
</feature>
<accession>A0AAN8VVW6</accession>
<comment type="caution">
    <text evidence="2">The sequence shown here is derived from an EMBL/GenBank/DDBJ whole genome shotgun (WGS) entry which is preliminary data.</text>
</comment>
<proteinExistence type="predicted"/>
<evidence type="ECO:0000313" key="3">
    <source>
        <dbReference type="Proteomes" id="UP001370490"/>
    </source>
</evidence>
<dbReference type="EMBL" id="JBAMMX010000007">
    <property type="protein sequence ID" value="KAK6936761.1"/>
    <property type="molecule type" value="Genomic_DNA"/>
</dbReference>
<evidence type="ECO:0000256" key="1">
    <source>
        <dbReference type="SAM" id="MobiDB-lite"/>
    </source>
</evidence>
<gene>
    <name evidence="2" type="ORF">RJ641_033791</name>
</gene>